<dbReference type="Proteomes" id="UP000177458">
    <property type="component" value="Unassembled WGS sequence"/>
</dbReference>
<reference evidence="1 2" key="1">
    <citation type="journal article" date="2016" name="Nat. Commun.">
        <title>Thousands of microbial genomes shed light on interconnected biogeochemical processes in an aquifer system.</title>
        <authorList>
            <person name="Anantharaman K."/>
            <person name="Brown C.T."/>
            <person name="Hug L.A."/>
            <person name="Sharon I."/>
            <person name="Castelle C.J."/>
            <person name="Probst A.J."/>
            <person name="Thomas B.C."/>
            <person name="Singh A."/>
            <person name="Wilkins M.J."/>
            <person name="Karaoz U."/>
            <person name="Brodie E.L."/>
            <person name="Williams K.H."/>
            <person name="Hubbard S.S."/>
            <person name="Banfield J.F."/>
        </authorList>
    </citation>
    <scope>NUCLEOTIDE SEQUENCE [LARGE SCALE GENOMIC DNA]</scope>
</reference>
<proteinExistence type="predicted"/>
<evidence type="ECO:0008006" key="3">
    <source>
        <dbReference type="Google" id="ProtNLM"/>
    </source>
</evidence>
<evidence type="ECO:0000313" key="1">
    <source>
        <dbReference type="EMBL" id="OGC48103.1"/>
    </source>
</evidence>
<gene>
    <name evidence="1" type="ORF">A3A69_00890</name>
</gene>
<comment type="caution">
    <text evidence="1">The sequence shown here is derived from an EMBL/GenBank/DDBJ whole genome shotgun (WGS) entry which is preliminary data.</text>
</comment>
<protein>
    <recommendedName>
        <fullName evidence="3">BFN domain-containing protein</fullName>
    </recommendedName>
</protein>
<evidence type="ECO:0000313" key="2">
    <source>
        <dbReference type="Proteomes" id="UP000177458"/>
    </source>
</evidence>
<name>A0A1F4UV82_UNCKA</name>
<accession>A0A1F4UV82</accession>
<dbReference type="EMBL" id="MEVF01000048">
    <property type="protein sequence ID" value="OGC48103.1"/>
    <property type="molecule type" value="Genomic_DNA"/>
</dbReference>
<organism evidence="1 2">
    <name type="scientific">candidate division WWE3 bacterium RIFCSPLOWO2_01_FULL_37_15</name>
    <dbReference type="NCBI Taxonomy" id="1802622"/>
    <lineage>
        <taxon>Bacteria</taxon>
        <taxon>Katanobacteria</taxon>
    </lineage>
</organism>
<sequence length="155" mass="17971">MFRYNFIKILSNENRLHECELVLIKHCPEETITYHTLYFYCKKASYLITIESTSKSIETLIGNNEKTSNNVYFTLINLIKLFKAKIIKIVIFNSGNCHLSVECELKKFQIHTALEDALIIAKLCNCKMYITENLLNDLGIKITKELLEKALNTKS</sequence>
<dbReference type="AlphaFoldDB" id="A0A1F4UV82"/>